<dbReference type="EMBL" id="CP119945">
    <property type="protein sequence ID" value="WFC99638.1"/>
    <property type="molecule type" value="Genomic_DNA"/>
</dbReference>
<dbReference type="SUPFAM" id="SSF52540">
    <property type="entry name" value="P-loop containing nucleoside triphosphate hydrolases"/>
    <property type="match status" value="1"/>
</dbReference>
<keyword evidence="7" id="KW-1185">Reference proteome</keyword>
<gene>
    <name evidence="6" type="primary">irc3</name>
    <name evidence="6" type="ORF">MYAM1_002383</name>
</gene>
<evidence type="ECO:0000259" key="3">
    <source>
        <dbReference type="SMART" id="SM00463"/>
    </source>
</evidence>
<proteinExistence type="predicted"/>
<dbReference type="SMART" id="SM00463">
    <property type="entry name" value="SMR"/>
    <property type="match status" value="1"/>
</dbReference>
<dbReference type="GO" id="GO:0016787">
    <property type="term" value="F:hydrolase activity"/>
    <property type="evidence" value="ECO:0007669"/>
    <property type="project" value="InterPro"/>
</dbReference>
<dbReference type="PANTHER" id="PTHR47396:SF1">
    <property type="entry name" value="ATP-DEPENDENT HELICASE IRC3-RELATED"/>
    <property type="match status" value="1"/>
</dbReference>
<accession>A0AAJ5YUP2</accession>
<evidence type="ECO:0000313" key="7">
    <source>
        <dbReference type="Proteomes" id="UP001219567"/>
    </source>
</evidence>
<dbReference type="InterPro" id="IPR001650">
    <property type="entry name" value="Helicase_C-like"/>
</dbReference>
<sequence length="850" mass="93325">MFTDLLARVPAGPGGGQQALILVNAVGLAEQAHATVKRVFPHLNVEMDQGQKRMASGTADVTIATVQTIHRPNRLANYAPSRFKCIIVDEAHHATSSTYRKVLSYFNSGVVSDEASDSHPTKVPIIGFSATFSRHDGIALSRVFEEIVYHKDFMAMMEENWLCPLRFTAVQAEFDLSNVSSTSNDFNVGSLAKVINDPSINELVVRAWIQRAHGRRRSTLVFAVNIEHIHALQTEFNARGIEAKGIHSGLPLTERDQILDEFRQGNFPVLINCGVLKSANLAILTEGTDIPPIDCVLLARPTQSQNLFSQMIGRGMRLSPESGKQDCLILDLVGNLSNNIVCTPTLFGLSDLDAIEAEKAKAIGDNRASNQQKEATFATPWQPAGFSFIDFDSTQQLYEAMQSKPAASLRRISPNAWVDCGENTYVLSGWDSSYIKLTKVDSEFIGTFYPRNNPDYLTGIDSYSTFWRKKRILRSEDLQHAIRGCDTFMMKLATEADRSPLWLRRDAQWRRKPATAKSIEFLKQKLANDFPKGSTEQDPPPWIGATQGAVHTSLTRLLHGGKARWRRAARQHNDKLQKSQRKPKRSEVKRAQAAAGAGAGAGAGAAAGVMHGGYQPGPGFGQGPAGNQGYQTGAVGGPAPNTEMVLGTGNIHAFDDNNVNAQNPQYKELRNQARSEGDNMSRCFAQSKSAYSRGDRARAKQLSDQGNYHKQQMELLNARAVDWIYAANNADSPPGTIDVHGLYVKEALAKVDQVIAQAQAQRFPHLRIIVGKGIHSRDHVSKIRPAVEDLLRKYNVAAQIDPKNHGVLIVDLFGPQGGGNADFTGAMARNMTGSDQEVCERINTVYCDVI</sequence>
<evidence type="ECO:0000256" key="1">
    <source>
        <dbReference type="ARBA" id="ARBA00022806"/>
    </source>
</evidence>
<evidence type="ECO:0000259" key="4">
    <source>
        <dbReference type="SMART" id="SM00490"/>
    </source>
</evidence>
<evidence type="ECO:0000256" key="2">
    <source>
        <dbReference type="SAM" id="MobiDB-lite"/>
    </source>
</evidence>
<dbReference type="InterPro" id="IPR002625">
    <property type="entry name" value="Smr_dom"/>
</dbReference>
<dbReference type="SMART" id="SM00490">
    <property type="entry name" value="HELICc"/>
    <property type="match status" value="1"/>
</dbReference>
<dbReference type="InterPro" id="IPR027417">
    <property type="entry name" value="P-loop_NTPase"/>
</dbReference>
<feature type="domain" description="Helicase C-terminal" evidence="4">
    <location>
        <begin position="230"/>
        <end position="319"/>
    </location>
</feature>
<dbReference type="GO" id="GO:0005524">
    <property type="term" value="F:ATP binding"/>
    <property type="evidence" value="ECO:0007669"/>
    <property type="project" value="InterPro"/>
</dbReference>
<dbReference type="GO" id="GO:0070125">
    <property type="term" value="P:mitochondrial translational elongation"/>
    <property type="evidence" value="ECO:0007669"/>
    <property type="project" value="TreeGrafter"/>
</dbReference>
<keyword evidence="1 6" id="KW-0378">Hydrolase</keyword>
<keyword evidence="1 6" id="KW-0347">Helicase</keyword>
<name>A0AAJ5YUP2_9BASI</name>
<feature type="domain" description="DUF1771" evidence="5">
    <location>
        <begin position="665"/>
        <end position="730"/>
    </location>
</feature>
<evidence type="ECO:0000259" key="5">
    <source>
        <dbReference type="SMART" id="SM01162"/>
    </source>
</evidence>
<dbReference type="InterPro" id="IPR050742">
    <property type="entry name" value="Helicase_Restrict-Modif_Enz"/>
</dbReference>
<dbReference type="AlphaFoldDB" id="A0AAJ5YUP2"/>
<reference evidence="6 7" key="1">
    <citation type="submission" date="2023-03" db="EMBL/GenBank/DDBJ databases">
        <title>Mating type loci evolution in Malassezia.</title>
        <authorList>
            <person name="Coelho M.A."/>
        </authorList>
    </citation>
    <scope>NUCLEOTIDE SEQUENCE [LARGE SCALE GENOMIC DNA]</scope>
    <source>
        <strain evidence="6 7">CBS 9725</strain>
    </source>
</reference>
<dbReference type="GO" id="GO:0061749">
    <property type="term" value="F:forked DNA-dependent helicase activity"/>
    <property type="evidence" value="ECO:0007669"/>
    <property type="project" value="TreeGrafter"/>
</dbReference>
<dbReference type="Pfam" id="PF04851">
    <property type="entry name" value="ResIII"/>
    <property type="match status" value="1"/>
</dbReference>
<dbReference type="InterPro" id="IPR006935">
    <property type="entry name" value="Helicase/UvrB_N"/>
</dbReference>
<dbReference type="GO" id="GO:0005759">
    <property type="term" value="C:mitochondrial matrix"/>
    <property type="evidence" value="ECO:0007669"/>
    <property type="project" value="TreeGrafter"/>
</dbReference>
<dbReference type="Pfam" id="PF08590">
    <property type="entry name" value="DUF1771"/>
    <property type="match status" value="1"/>
</dbReference>
<keyword evidence="1 6" id="KW-0067">ATP-binding</keyword>
<dbReference type="Gene3D" id="3.40.50.300">
    <property type="entry name" value="P-loop containing nucleotide triphosphate hydrolases"/>
    <property type="match status" value="2"/>
</dbReference>
<dbReference type="Pfam" id="PF00271">
    <property type="entry name" value="Helicase_C"/>
    <property type="match status" value="1"/>
</dbReference>
<feature type="domain" description="Smr" evidence="3">
    <location>
        <begin position="734"/>
        <end position="813"/>
    </location>
</feature>
<dbReference type="CDD" id="cd18799">
    <property type="entry name" value="SF2_C_EcoAI-like"/>
    <property type="match status" value="1"/>
</dbReference>
<dbReference type="Proteomes" id="UP001219567">
    <property type="component" value="Chromosome 3"/>
</dbReference>
<dbReference type="SMART" id="SM01162">
    <property type="entry name" value="DUF1771"/>
    <property type="match status" value="1"/>
</dbReference>
<dbReference type="PANTHER" id="PTHR47396">
    <property type="entry name" value="TYPE I RESTRICTION ENZYME ECOKI R PROTEIN"/>
    <property type="match status" value="1"/>
</dbReference>
<feature type="compositionally biased region" description="Basic residues" evidence="2">
    <location>
        <begin position="560"/>
        <end position="570"/>
    </location>
</feature>
<evidence type="ECO:0000313" key="6">
    <source>
        <dbReference type="EMBL" id="WFC99638.1"/>
    </source>
</evidence>
<dbReference type="Pfam" id="PF01713">
    <property type="entry name" value="Smr"/>
    <property type="match status" value="1"/>
</dbReference>
<organism evidence="6 7">
    <name type="scientific">Malassezia yamatoensis</name>
    <dbReference type="NCBI Taxonomy" id="253288"/>
    <lineage>
        <taxon>Eukaryota</taxon>
        <taxon>Fungi</taxon>
        <taxon>Dikarya</taxon>
        <taxon>Basidiomycota</taxon>
        <taxon>Ustilaginomycotina</taxon>
        <taxon>Malasseziomycetes</taxon>
        <taxon>Malasseziales</taxon>
        <taxon>Malasseziaceae</taxon>
        <taxon>Malassezia</taxon>
    </lineage>
</organism>
<dbReference type="InterPro" id="IPR036063">
    <property type="entry name" value="Smr_dom_sf"/>
</dbReference>
<feature type="region of interest" description="Disordered" evidence="2">
    <location>
        <begin position="560"/>
        <end position="595"/>
    </location>
</feature>
<keyword evidence="1 6" id="KW-0547">Nucleotide-binding</keyword>
<dbReference type="GO" id="GO:0000403">
    <property type="term" value="F:Y-form DNA binding"/>
    <property type="evidence" value="ECO:0007669"/>
    <property type="project" value="TreeGrafter"/>
</dbReference>
<dbReference type="Gene3D" id="3.30.1370.110">
    <property type="match status" value="1"/>
</dbReference>
<dbReference type="GO" id="GO:0036121">
    <property type="term" value="F:double-stranded DNA helicase activity"/>
    <property type="evidence" value="ECO:0007669"/>
    <property type="project" value="TreeGrafter"/>
</dbReference>
<dbReference type="GO" id="GO:0032042">
    <property type="term" value="P:mitochondrial DNA metabolic process"/>
    <property type="evidence" value="ECO:0007669"/>
    <property type="project" value="TreeGrafter"/>
</dbReference>
<dbReference type="InterPro" id="IPR013899">
    <property type="entry name" value="DUF1771"/>
</dbReference>
<protein>
    <submittedName>
        <fullName evidence="6">ATP-dependent helicase IRC3</fullName>
    </submittedName>
</protein>
<dbReference type="SUPFAM" id="SSF160443">
    <property type="entry name" value="SMR domain-like"/>
    <property type="match status" value="1"/>
</dbReference>